<evidence type="ECO:0000313" key="3">
    <source>
        <dbReference type="EMBL" id="ATF63378.1"/>
    </source>
</evidence>
<comment type="function">
    <text evidence="1">Involved in the transposition of the insertion sequence.</text>
</comment>
<organism evidence="3 4">
    <name type="scientific">Rothia mucilaginosa</name>
    <dbReference type="NCBI Taxonomy" id="43675"/>
    <lineage>
        <taxon>Bacteria</taxon>
        <taxon>Bacillati</taxon>
        <taxon>Actinomycetota</taxon>
        <taxon>Actinomycetes</taxon>
        <taxon>Micrococcales</taxon>
        <taxon>Micrococcaceae</taxon>
        <taxon>Rothia</taxon>
    </lineage>
</organism>
<gene>
    <name evidence="3" type="ORF">CO690_06680</name>
</gene>
<dbReference type="Pfam" id="PF13276">
    <property type="entry name" value="HTH_21"/>
    <property type="match status" value="1"/>
</dbReference>
<dbReference type="GO" id="GO:0003676">
    <property type="term" value="F:nucleic acid binding"/>
    <property type="evidence" value="ECO:0007669"/>
    <property type="project" value="InterPro"/>
</dbReference>
<dbReference type="Proteomes" id="UP000218628">
    <property type="component" value="Chromosome"/>
</dbReference>
<dbReference type="InterPro" id="IPR001584">
    <property type="entry name" value="Integrase_cat-core"/>
</dbReference>
<dbReference type="GO" id="GO:0015074">
    <property type="term" value="P:DNA integration"/>
    <property type="evidence" value="ECO:0007669"/>
    <property type="project" value="InterPro"/>
</dbReference>
<dbReference type="Pfam" id="PF13333">
    <property type="entry name" value="rve_2"/>
    <property type="match status" value="1"/>
</dbReference>
<dbReference type="Pfam" id="PF00665">
    <property type="entry name" value="rve"/>
    <property type="match status" value="1"/>
</dbReference>
<sequence>MVAELSGRGHKLYDLLEVAGLAKSSYYYALAHPQQPTRVQLRPKVAQIFSRTPNGCGHRQVAMCLRAEEGVRIADKTVLKMMRQMGLRCGIRRERVYHRYNSYKGDVGQRFANIIGRNFTATGPWQKLGTDVTEFKLSFGKAYLAPVYDFASKEIVAHSISMCPNLAQQQEMLQVLMDAKPEGAEPILHSDMGWQYQHETYISMLAENGFIQSMSRKGNCIDNGATEQVFGHLKDEFFRGQDWQTFESFKVDLDAYITHWNTVRRQVKLRGLTPVEYRVQALQEAV</sequence>
<dbReference type="AlphaFoldDB" id="A0A291DFZ9"/>
<dbReference type="InterPro" id="IPR012337">
    <property type="entry name" value="RNaseH-like_sf"/>
</dbReference>
<dbReference type="Gene3D" id="3.30.420.10">
    <property type="entry name" value="Ribonuclease H-like superfamily/Ribonuclease H"/>
    <property type="match status" value="1"/>
</dbReference>
<dbReference type="EMBL" id="CP023510">
    <property type="protein sequence ID" value="ATF63378.1"/>
    <property type="molecule type" value="Genomic_DNA"/>
</dbReference>
<protein>
    <submittedName>
        <fullName evidence="3">IS3 family transposase</fullName>
    </submittedName>
</protein>
<evidence type="ECO:0000259" key="2">
    <source>
        <dbReference type="PROSITE" id="PS50994"/>
    </source>
</evidence>
<evidence type="ECO:0000256" key="1">
    <source>
        <dbReference type="ARBA" id="ARBA00002286"/>
    </source>
</evidence>
<dbReference type="PROSITE" id="PS50994">
    <property type="entry name" value="INTEGRASE"/>
    <property type="match status" value="1"/>
</dbReference>
<name>A0A291DFZ9_9MICC</name>
<proteinExistence type="predicted"/>
<dbReference type="InterPro" id="IPR036397">
    <property type="entry name" value="RNaseH_sf"/>
</dbReference>
<dbReference type="InterPro" id="IPR050900">
    <property type="entry name" value="Transposase_IS3/IS150/IS904"/>
</dbReference>
<feature type="domain" description="Integrase catalytic" evidence="2">
    <location>
        <begin position="120"/>
        <end position="282"/>
    </location>
</feature>
<dbReference type="RefSeq" id="WP_096740973.1">
    <property type="nucleotide sequence ID" value="NZ_CP023510.1"/>
</dbReference>
<dbReference type="SUPFAM" id="SSF53098">
    <property type="entry name" value="Ribonuclease H-like"/>
    <property type="match status" value="1"/>
</dbReference>
<dbReference type="PANTHER" id="PTHR46889:SF4">
    <property type="entry name" value="TRANSPOSASE INSO FOR INSERTION SEQUENCE ELEMENT IS911B-RELATED"/>
    <property type="match status" value="1"/>
</dbReference>
<dbReference type="PANTHER" id="PTHR46889">
    <property type="entry name" value="TRANSPOSASE INSF FOR INSERTION SEQUENCE IS3B-RELATED"/>
    <property type="match status" value="1"/>
</dbReference>
<dbReference type="InterPro" id="IPR048020">
    <property type="entry name" value="Transpos_IS3"/>
</dbReference>
<dbReference type="InterPro" id="IPR025948">
    <property type="entry name" value="HTH-like_dom"/>
</dbReference>
<evidence type="ECO:0000313" key="4">
    <source>
        <dbReference type="Proteomes" id="UP000218628"/>
    </source>
</evidence>
<reference evidence="4" key="1">
    <citation type="submission" date="2017-09" db="EMBL/GenBank/DDBJ databases">
        <title>FDA dAtabase for Regulatory Grade micrObial Sequences (FDA-ARGOS): Supporting development and validation of Infectious Disease Dx tests.</title>
        <authorList>
            <person name="Minogue T."/>
            <person name="Wolcott M."/>
            <person name="Wasieloski L."/>
            <person name="Aguilar W."/>
            <person name="Moore D."/>
            <person name="Tallon L."/>
            <person name="Sadzewicz L."/>
            <person name="Ott S."/>
            <person name="Zhao X."/>
            <person name="Nagaraj S."/>
            <person name="Vavikolanu K."/>
            <person name="Aluvathingal J."/>
            <person name="Nadendla S."/>
            <person name="Sichtig H."/>
        </authorList>
    </citation>
    <scope>NUCLEOTIDE SEQUENCE [LARGE SCALE GENOMIC DNA]</scope>
    <source>
        <strain evidence="4">FDAARGOS_369</strain>
    </source>
</reference>
<accession>A0A291DFZ9</accession>
<dbReference type="NCBIfam" id="NF033516">
    <property type="entry name" value="transpos_IS3"/>
    <property type="match status" value="1"/>
</dbReference>